<organism evidence="19 20">
    <name type="scientific">Amycolatopsis pithecellobii</name>
    <dbReference type="NCBI Taxonomy" id="664692"/>
    <lineage>
        <taxon>Bacteria</taxon>
        <taxon>Bacillati</taxon>
        <taxon>Actinomycetota</taxon>
        <taxon>Actinomycetes</taxon>
        <taxon>Pseudonocardiales</taxon>
        <taxon>Pseudonocardiaceae</taxon>
        <taxon>Amycolatopsis</taxon>
    </lineage>
</organism>
<keyword evidence="12" id="KW-0456">Lyase</keyword>
<dbReference type="GO" id="GO:0047443">
    <property type="term" value="F:4-hydroxy-4-methyl-2-oxoglutarate aldolase activity"/>
    <property type="evidence" value="ECO:0007669"/>
    <property type="project" value="UniProtKB-EC"/>
</dbReference>
<evidence type="ECO:0000256" key="1">
    <source>
        <dbReference type="ARBA" id="ARBA00001342"/>
    </source>
</evidence>
<comment type="subunit">
    <text evidence="6">Homohexamer.</text>
</comment>
<evidence type="ECO:0000256" key="7">
    <source>
        <dbReference type="ARBA" id="ARBA00012213"/>
    </source>
</evidence>
<comment type="subunit">
    <text evidence="5">Homotrimer.</text>
</comment>
<proteinExistence type="inferred from homology"/>
<gene>
    <name evidence="19" type="ORF">GKO32_07050</name>
</gene>
<dbReference type="CDD" id="cd16841">
    <property type="entry name" value="RraA_family"/>
    <property type="match status" value="1"/>
</dbReference>
<dbReference type="Pfam" id="PF03737">
    <property type="entry name" value="RraA-like"/>
    <property type="match status" value="1"/>
</dbReference>
<evidence type="ECO:0000256" key="6">
    <source>
        <dbReference type="ARBA" id="ARBA00011643"/>
    </source>
</evidence>
<evidence type="ECO:0000256" key="9">
    <source>
        <dbReference type="ARBA" id="ARBA00016549"/>
    </source>
</evidence>
<comment type="cofactor">
    <cofactor evidence="3">
        <name>a divalent metal cation</name>
        <dbReference type="ChEBI" id="CHEBI:60240"/>
    </cofactor>
</comment>
<evidence type="ECO:0000256" key="13">
    <source>
        <dbReference type="ARBA" id="ARBA00025046"/>
    </source>
</evidence>
<accession>A0A6N7Z1W2</accession>
<comment type="cofactor">
    <cofactor evidence="2 18">
        <name>Mg(2+)</name>
        <dbReference type="ChEBI" id="CHEBI:18420"/>
    </cofactor>
</comment>
<reference evidence="19 20" key="1">
    <citation type="submission" date="2019-11" db="EMBL/GenBank/DDBJ databases">
        <title>Draft genome of Amycolatopsis RM579.</title>
        <authorList>
            <person name="Duangmal K."/>
            <person name="Mingma R."/>
        </authorList>
    </citation>
    <scope>NUCLEOTIDE SEQUENCE [LARGE SCALE GENOMIC DNA]</scope>
    <source>
        <strain evidence="19 20">RM579</strain>
    </source>
</reference>
<evidence type="ECO:0000256" key="12">
    <source>
        <dbReference type="ARBA" id="ARBA00023239"/>
    </source>
</evidence>
<dbReference type="InterPro" id="IPR036704">
    <property type="entry name" value="RraA/RraA-like_sf"/>
</dbReference>
<dbReference type="GO" id="GO:0046395">
    <property type="term" value="P:carboxylic acid catabolic process"/>
    <property type="evidence" value="ECO:0007669"/>
    <property type="project" value="UniProtKB-ARBA"/>
</dbReference>
<feature type="binding site" evidence="18">
    <location>
        <position position="117"/>
    </location>
    <ligand>
        <name>substrate</name>
    </ligand>
</feature>
<evidence type="ECO:0000256" key="4">
    <source>
        <dbReference type="ARBA" id="ARBA00008621"/>
    </source>
</evidence>
<evidence type="ECO:0000256" key="8">
    <source>
        <dbReference type="ARBA" id="ARBA00012947"/>
    </source>
</evidence>
<evidence type="ECO:0000256" key="17">
    <source>
        <dbReference type="ARBA" id="ARBA00061585"/>
    </source>
</evidence>
<feature type="binding site" evidence="18">
    <location>
        <position position="118"/>
    </location>
    <ligand>
        <name>Mg(2+)</name>
        <dbReference type="ChEBI" id="CHEBI:18420"/>
    </ligand>
</feature>
<evidence type="ECO:0000256" key="14">
    <source>
        <dbReference type="ARBA" id="ARBA00030169"/>
    </source>
</evidence>
<keyword evidence="20" id="KW-1185">Reference proteome</keyword>
<evidence type="ECO:0000313" key="20">
    <source>
        <dbReference type="Proteomes" id="UP000440096"/>
    </source>
</evidence>
<dbReference type="GO" id="GO:0046872">
    <property type="term" value="F:metal ion binding"/>
    <property type="evidence" value="ECO:0007669"/>
    <property type="project" value="UniProtKB-KW"/>
</dbReference>
<evidence type="ECO:0000256" key="2">
    <source>
        <dbReference type="ARBA" id="ARBA00001946"/>
    </source>
</evidence>
<dbReference type="EC" id="4.1.3.17" evidence="7"/>
<evidence type="ECO:0000313" key="19">
    <source>
        <dbReference type="EMBL" id="MTD53740.1"/>
    </source>
</evidence>
<dbReference type="GO" id="GO:0008948">
    <property type="term" value="F:oxaloacetate decarboxylase activity"/>
    <property type="evidence" value="ECO:0007669"/>
    <property type="project" value="UniProtKB-EC"/>
</dbReference>
<dbReference type="GO" id="GO:0032787">
    <property type="term" value="P:monocarboxylic acid metabolic process"/>
    <property type="evidence" value="ECO:0007669"/>
    <property type="project" value="UniProtKB-ARBA"/>
</dbReference>
<dbReference type="EC" id="4.1.1.112" evidence="8"/>
<evidence type="ECO:0000256" key="16">
    <source>
        <dbReference type="ARBA" id="ARBA00047973"/>
    </source>
</evidence>
<evidence type="ECO:0000256" key="5">
    <source>
        <dbReference type="ARBA" id="ARBA00011233"/>
    </source>
</evidence>
<dbReference type="GO" id="GO:0019336">
    <property type="term" value="P:phenol-containing compound catabolic process"/>
    <property type="evidence" value="ECO:0007669"/>
    <property type="project" value="UniProtKB-ARBA"/>
</dbReference>
<dbReference type="Proteomes" id="UP000440096">
    <property type="component" value="Unassembled WGS sequence"/>
</dbReference>
<keyword evidence="11 18" id="KW-0460">Magnesium</keyword>
<evidence type="ECO:0000256" key="11">
    <source>
        <dbReference type="ARBA" id="ARBA00022842"/>
    </source>
</evidence>
<dbReference type="InterPro" id="IPR005493">
    <property type="entry name" value="RraA/RraA-like"/>
</dbReference>
<comment type="function">
    <text evidence="13">Catalyzes the aldol cleavage of 4-hydroxy-4-methyl-2-oxoglutarate (HMG) into 2 molecules of pyruvate. Also contains a secondary oxaloacetate (OAA) decarboxylase activity due to the common pyruvate enolate transition state formed following C-C bond cleavage in the retro-aldol and decarboxylation reactions.</text>
</comment>
<name>A0A6N7Z1W2_9PSEU</name>
<dbReference type="EMBL" id="WMBA01000007">
    <property type="protein sequence ID" value="MTD53740.1"/>
    <property type="molecule type" value="Genomic_DNA"/>
</dbReference>
<evidence type="ECO:0000256" key="18">
    <source>
        <dbReference type="PIRSR" id="PIRSR605493-1"/>
    </source>
</evidence>
<sequence>MRNVVYTRPPRASSEAAAELGAFGTATVHEAQHRAGYLGASIRPAWPGARVGGTAVTALCWPGDNTMIHVAVEQCQAGDILVVATTSPCQDGLFGELFATALQHRGVIGAVLSCGVRDVAELHAMRFPVWSQYVSAQGTVKQTLGSVNAPVTVGGVLINPGDVLVADDDGAVCVPRDQVEDTRTSSRAREKKEAQTRARLRTGEVGLDIYGMRTRLTELGLEYCSHPESVDP</sequence>
<evidence type="ECO:0000256" key="10">
    <source>
        <dbReference type="ARBA" id="ARBA00022723"/>
    </source>
</evidence>
<protein>
    <recommendedName>
        <fullName evidence="9">Putative 4-hydroxy-4-methyl-2-oxoglutarate aldolase</fullName>
        <ecNumber evidence="8">4.1.1.112</ecNumber>
        <ecNumber evidence="7">4.1.3.17</ecNumber>
    </recommendedName>
    <alternativeName>
        <fullName evidence="15">Oxaloacetate decarboxylase</fullName>
    </alternativeName>
    <alternativeName>
        <fullName evidence="14">RraA-like protein</fullName>
    </alternativeName>
</protein>
<keyword evidence="10 18" id="KW-0479">Metal-binding</keyword>
<dbReference type="NCBIfam" id="NF006731">
    <property type="entry name" value="PRK09262.1"/>
    <property type="match status" value="1"/>
</dbReference>
<comment type="catalytic activity">
    <reaction evidence="1">
        <text>4-hydroxy-4-methyl-2-oxoglutarate = 2 pyruvate</text>
        <dbReference type="Rhea" id="RHEA:22748"/>
        <dbReference type="ChEBI" id="CHEBI:15361"/>
        <dbReference type="ChEBI" id="CHEBI:58276"/>
        <dbReference type="EC" id="4.1.3.17"/>
    </reaction>
</comment>
<dbReference type="AlphaFoldDB" id="A0A6N7Z1W2"/>
<comment type="similarity">
    <text evidence="17">Belongs to the LigK/PcmE family.</text>
</comment>
<dbReference type="PANTHER" id="PTHR33254">
    <property type="entry name" value="4-HYDROXY-4-METHYL-2-OXOGLUTARATE ALDOLASE 3-RELATED"/>
    <property type="match status" value="1"/>
</dbReference>
<comment type="similarity">
    <text evidence="4">Belongs to the class II aldolase/RraA-like family.</text>
</comment>
<dbReference type="FunFam" id="3.50.30.40:FF:000002">
    <property type="entry name" value="4-carboxy-4-hydroxy-2-oxoadipate aldolase/oxaloacetate decarboxylase"/>
    <property type="match status" value="1"/>
</dbReference>
<dbReference type="RefSeq" id="WP_312867611.1">
    <property type="nucleotide sequence ID" value="NZ_WMBA01000007.1"/>
</dbReference>
<evidence type="ECO:0000256" key="3">
    <source>
        <dbReference type="ARBA" id="ARBA00001968"/>
    </source>
</evidence>
<comment type="caution">
    <text evidence="19">The sequence shown here is derived from an EMBL/GenBank/DDBJ whole genome shotgun (WGS) entry which is preliminary data.</text>
</comment>
<evidence type="ECO:0000256" key="15">
    <source>
        <dbReference type="ARBA" id="ARBA00032305"/>
    </source>
</evidence>
<dbReference type="PANTHER" id="PTHR33254:SF16">
    <property type="entry name" value="BLR3842 PROTEIN"/>
    <property type="match status" value="1"/>
</dbReference>
<dbReference type="SUPFAM" id="SSF89562">
    <property type="entry name" value="RraA-like"/>
    <property type="match status" value="1"/>
</dbReference>
<dbReference type="Gene3D" id="3.50.30.40">
    <property type="entry name" value="Ribonuclease E inhibitor RraA/RraA-like"/>
    <property type="match status" value="1"/>
</dbReference>
<comment type="catalytic activity">
    <reaction evidence="16">
        <text>oxaloacetate + H(+) = pyruvate + CO2</text>
        <dbReference type="Rhea" id="RHEA:15641"/>
        <dbReference type="ChEBI" id="CHEBI:15361"/>
        <dbReference type="ChEBI" id="CHEBI:15378"/>
        <dbReference type="ChEBI" id="CHEBI:16452"/>
        <dbReference type="ChEBI" id="CHEBI:16526"/>
        <dbReference type="EC" id="4.1.1.112"/>
    </reaction>
</comment>